<organism evidence="2 3">
    <name type="scientific">Scophthalmus maximus</name>
    <name type="common">Turbot</name>
    <name type="synonym">Psetta maxima</name>
    <dbReference type="NCBI Taxonomy" id="52904"/>
    <lineage>
        <taxon>Eukaryota</taxon>
        <taxon>Metazoa</taxon>
        <taxon>Chordata</taxon>
        <taxon>Craniata</taxon>
        <taxon>Vertebrata</taxon>
        <taxon>Euteleostomi</taxon>
        <taxon>Actinopterygii</taxon>
        <taxon>Neopterygii</taxon>
        <taxon>Teleostei</taxon>
        <taxon>Neoteleostei</taxon>
        <taxon>Acanthomorphata</taxon>
        <taxon>Carangaria</taxon>
        <taxon>Pleuronectiformes</taxon>
        <taxon>Pleuronectoidei</taxon>
        <taxon>Scophthalmidae</taxon>
        <taxon>Scophthalmus</taxon>
    </lineage>
</organism>
<reference evidence="2 3" key="1">
    <citation type="submission" date="2019-06" db="EMBL/GenBank/DDBJ databases">
        <title>Draft genomes of female and male turbot (Scophthalmus maximus).</title>
        <authorList>
            <person name="Xu H."/>
            <person name="Xu X.-W."/>
            <person name="Shao C."/>
            <person name="Chen S."/>
        </authorList>
    </citation>
    <scope>NUCLEOTIDE SEQUENCE [LARGE SCALE GENOMIC DNA]</scope>
    <source>
        <strain evidence="2">Ysfricsl-2016a</strain>
        <tissue evidence="2">Blood</tissue>
    </source>
</reference>
<protein>
    <submittedName>
        <fullName evidence="2">Uncharacterized protein</fullName>
    </submittedName>
</protein>
<name>A0A6A4S9Z3_SCOMX</name>
<sequence length="239" mass="27528">MSLVLFSLKRKQRERVIVESTVKMCYRRRRCSRHDEEHEGRRRTSETSDSHSVWQERERERNHSLFQKGAAEAALCSSSDRSRVIVLPERRGAAAELQQIIGFGFLRSVTERLSGDWRGEVVCSSRSSFPLMSLSSHEDLSTTCRCYCYHYDYNEPSSVSRMRQTWSKFARIENRFMQNSECLLLSGTDSPSSIIALSSSFYLVITHSISPTFPARSLRGSRFIRKVHVAFDASIPRSI</sequence>
<feature type="region of interest" description="Disordered" evidence="1">
    <location>
        <begin position="33"/>
        <end position="54"/>
    </location>
</feature>
<comment type="caution">
    <text evidence="2">The sequence shown here is derived from an EMBL/GenBank/DDBJ whole genome shotgun (WGS) entry which is preliminary data.</text>
</comment>
<proteinExistence type="predicted"/>
<evidence type="ECO:0000313" key="2">
    <source>
        <dbReference type="EMBL" id="KAF0029078.1"/>
    </source>
</evidence>
<dbReference type="AlphaFoldDB" id="A0A6A4S9Z3"/>
<evidence type="ECO:0000256" key="1">
    <source>
        <dbReference type="SAM" id="MobiDB-lite"/>
    </source>
</evidence>
<gene>
    <name evidence="2" type="ORF">F2P81_018183</name>
</gene>
<evidence type="ECO:0000313" key="3">
    <source>
        <dbReference type="Proteomes" id="UP000438429"/>
    </source>
</evidence>
<accession>A0A6A4S9Z3</accession>
<dbReference type="EMBL" id="VEVO01000016">
    <property type="protein sequence ID" value="KAF0029078.1"/>
    <property type="molecule type" value="Genomic_DNA"/>
</dbReference>
<dbReference type="Proteomes" id="UP000438429">
    <property type="component" value="Unassembled WGS sequence"/>
</dbReference>